<evidence type="ECO:0000313" key="3">
    <source>
        <dbReference type="Proteomes" id="UP000184357"/>
    </source>
</evidence>
<proteinExistence type="predicted"/>
<keyword evidence="3" id="KW-1185">Reference proteome</keyword>
<dbReference type="AlphaFoldDB" id="A0A1M5UT20"/>
<feature type="region of interest" description="Disordered" evidence="1">
    <location>
        <begin position="125"/>
        <end position="149"/>
    </location>
</feature>
<accession>A0A1M5UT20</accession>
<reference evidence="2 3" key="1">
    <citation type="submission" date="2016-11" db="EMBL/GenBank/DDBJ databases">
        <authorList>
            <person name="Jaros S."/>
            <person name="Januszkiewicz K."/>
            <person name="Wedrychowicz H."/>
        </authorList>
    </citation>
    <scope>NUCLEOTIDE SEQUENCE [LARGE SCALE GENOMIC DNA]</scope>
    <source>
        <strain evidence="2 3">DSM 9297</strain>
    </source>
</reference>
<gene>
    <name evidence="2" type="ORF">SAMN05443636_3127</name>
</gene>
<name>A0A1M5UT20_9EURY</name>
<protein>
    <submittedName>
        <fullName evidence="2">Uncharacterized protein</fullName>
    </submittedName>
</protein>
<evidence type="ECO:0000256" key="1">
    <source>
        <dbReference type="SAM" id="MobiDB-lite"/>
    </source>
</evidence>
<sequence>MSEQNSTKQLGPRVDAKVADDFKQIVRFEYGKTRGTLGSAIEEALEMYIAKEVYAEIDRHGHLDGLVGEIDGDVDFQSRLQEYADEAGPEYLEVCNFLRGDASPQDARHNTPVLGNQTDAAQEWETLSPTALGEDTAHSDSDANDGYSEEMIRKVVQEEIARLRDE</sequence>
<organism evidence="2 3">
    <name type="scientific">Halobaculum gomorrense</name>
    <dbReference type="NCBI Taxonomy" id="43928"/>
    <lineage>
        <taxon>Archaea</taxon>
        <taxon>Methanobacteriati</taxon>
        <taxon>Methanobacteriota</taxon>
        <taxon>Stenosarchaea group</taxon>
        <taxon>Halobacteria</taxon>
        <taxon>Halobacteriales</taxon>
        <taxon>Haloferacaceae</taxon>
        <taxon>Halobaculum</taxon>
    </lineage>
</organism>
<dbReference type="Proteomes" id="UP000184357">
    <property type="component" value="Unassembled WGS sequence"/>
</dbReference>
<dbReference type="RefSeq" id="WP_073311266.1">
    <property type="nucleotide sequence ID" value="NZ_FQWV01000012.1"/>
</dbReference>
<evidence type="ECO:0000313" key="2">
    <source>
        <dbReference type="EMBL" id="SHH66121.1"/>
    </source>
</evidence>
<dbReference type="EMBL" id="FQWV01000012">
    <property type="protein sequence ID" value="SHH66121.1"/>
    <property type="molecule type" value="Genomic_DNA"/>
</dbReference>